<evidence type="ECO:0000313" key="2">
    <source>
        <dbReference type="EMBL" id="OVA01233.1"/>
    </source>
</evidence>
<dbReference type="AlphaFoldDB" id="A0A200PSN3"/>
<dbReference type="InParanoid" id="A0A200PSN3"/>
<gene>
    <name evidence="2" type="ORF">BVC80_1649g39</name>
</gene>
<feature type="compositionally biased region" description="Basic and acidic residues" evidence="1">
    <location>
        <begin position="155"/>
        <end position="175"/>
    </location>
</feature>
<protein>
    <submittedName>
        <fullName evidence="2">Uncharacterized protein</fullName>
    </submittedName>
</protein>
<sequence>MMMGYFLIVTNSRVQIKTVLLEWTTFPEKKASVERYLDEVYSKLTRYDCRKDIREELRILKELSDILDDEWEKFMIGSVLANHSHIGAVKEIMKIPDVKYMLKSDAELLDAVADLGRMEGLFSKLLNTICLDHIDIKRPKKLKRAIKSIKRHQRELKGQLDGKGKRQPADQKEKEENELEYQIEMEERVPLLSRRVASSRHKMDLIRDTRKSLCTTCLFVQSLIEQLRHYLFLHPEDDYQHDVEDVEKLLFLKIKREDREETEYSIDEEQNISPMRRRLTSDRED</sequence>
<keyword evidence="3" id="KW-1185">Reference proteome</keyword>
<dbReference type="Proteomes" id="UP000195402">
    <property type="component" value="Unassembled WGS sequence"/>
</dbReference>
<evidence type="ECO:0000313" key="3">
    <source>
        <dbReference type="Proteomes" id="UP000195402"/>
    </source>
</evidence>
<comment type="caution">
    <text evidence="2">The sequence shown here is derived from an EMBL/GenBank/DDBJ whole genome shotgun (WGS) entry which is preliminary data.</text>
</comment>
<feature type="compositionally biased region" description="Acidic residues" evidence="1">
    <location>
        <begin position="260"/>
        <end position="270"/>
    </location>
</feature>
<proteinExistence type="predicted"/>
<feature type="region of interest" description="Disordered" evidence="1">
    <location>
        <begin position="260"/>
        <end position="285"/>
    </location>
</feature>
<organism evidence="2 3">
    <name type="scientific">Macleaya cordata</name>
    <name type="common">Five-seeded plume-poppy</name>
    <name type="synonym">Bocconia cordata</name>
    <dbReference type="NCBI Taxonomy" id="56857"/>
    <lineage>
        <taxon>Eukaryota</taxon>
        <taxon>Viridiplantae</taxon>
        <taxon>Streptophyta</taxon>
        <taxon>Embryophyta</taxon>
        <taxon>Tracheophyta</taxon>
        <taxon>Spermatophyta</taxon>
        <taxon>Magnoliopsida</taxon>
        <taxon>Ranunculales</taxon>
        <taxon>Papaveraceae</taxon>
        <taxon>Papaveroideae</taxon>
        <taxon>Macleaya</taxon>
    </lineage>
</organism>
<evidence type="ECO:0000256" key="1">
    <source>
        <dbReference type="SAM" id="MobiDB-lite"/>
    </source>
</evidence>
<dbReference type="EMBL" id="MVGT01004153">
    <property type="protein sequence ID" value="OVA01233.1"/>
    <property type="molecule type" value="Genomic_DNA"/>
</dbReference>
<feature type="region of interest" description="Disordered" evidence="1">
    <location>
        <begin position="153"/>
        <end position="177"/>
    </location>
</feature>
<name>A0A200PSN3_MACCD</name>
<accession>A0A200PSN3</accession>
<reference evidence="2 3" key="1">
    <citation type="journal article" date="2017" name="Mol. Plant">
        <title>The Genome of Medicinal Plant Macleaya cordata Provides New Insights into Benzylisoquinoline Alkaloids Metabolism.</title>
        <authorList>
            <person name="Liu X."/>
            <person name="Liu Y."/>
            <person name="Huang P."/>
            <person name="Ma Y."/>
            <person name="Qing Z."/>
            <person name="Tang Q."/>
            <person name="Cao H."/>
            <person name="Cheng P."/>
            <person name="Zheng Y."/>
            <person name="Yuan Z."/>
            <person name="Zhou Y."/>
            <person name="Liu J."/>
            <person name="Tang Z."/>
            <person name="Zhuo Y."/>
            <person name="Zhang Y."/>
            <person name="Yu L."/>
            <person name="Huang J."/>
            <person name="Yang P."/>
            <person name="Peng Q."/>
            <person name="Zhang J."/>
            <person name="Jiang W."/>
            <person name="Zhang Z."/>
            <person name="Lin K."/>
            <person name="Ro D.K."/>
            <person name="Chen X."/>
            <person name="Xiong X."/>
            <person name="Shang Y."/>
            <person name="Huang S."/>
            <person name="Zeng J."/>
        </authorList>
    </citation>
    <scope>NUCLEOTIDE SEQUENCE [LARGE SCALE GENOMIC DNA]</scope>
    <source>
        <strain evidence="3">cv. BLH2017</strain>
        <tissue evidence="2">Root</tissue>
    </source>
</reference>